<protein>
    <recommendedName>
        <fullName evidence="6">Ricin B lectin domain-containing protein</fullName>
    </recommendedName>
</protein>
<organism evidence="7">
    <name type="scientific">Fagus sylvatica</name>
    <name type="common">Beechnut</name>
    <dbReference type="NCBI Taxonomy" id="28930"/>
    <lineage>
        <taxon>Eukaryota</taxon>
        <taxon>Viridiplantae</taxon>
        <taxon>Streptophyta</taxon>
        <taxon>Embryophyta</taxon>
        <taxon>Tracheophyta</taxon>
        <taxon>Spermatophyta</taxon>
        <taxon>Magnoliopsida</taxon>
        <taxon>eudicotyledons</taxon>
        <taxon>Gunneridae</taxon>
        <taxon>Pentapetalae</taxon>
        <taxon>rosids</taxon>
        <taxon>fabids</taxon>
        <taxon>Fagales</taxon>
        <taxon>Fagaceae</taxon>
        <taxon>Fagus</taxon>
    </lineage>
</organism>
<dbReference type="AlphaFoldDB" id="A0A2N9HH78"/>
<feature type="chain" id="PRO_5014835103" description="Ricin B lectin domain-containing protein" evidence="5">
    <location>
        <begin position="23"/>
        <end position="547"/>
    </location>
</feature>
<evidence type="ECO:0000256" key="2">
    <source>
        <dbReference type="ARBA" id="ARBA00022801"/>
    </source>
</evidence>
<dbReference type="PANTHER" id="PTHR31263">
    <property type="entry name" value="CELLULASE FAMILY PROTEIN (AFU_ORTHOLOGUE AFUA_5G14560)"/>
    <property type="match status" value="1"/>
</dbReference>
<gene>
    <name evidence="7" type="ORF">FSB_LOCUS38851</name>
</gene>
<dbReference type="GO" id="GO:0004553">
    <property type="term" value="F:hydrolase activity, hydrolyzing O-glycosyl compounds"/>
    <property type="evidence" value="ECO:0007669"/>
    <property type="project" value="InterPro"/>
</dbReference>
<dbReference type="SMART" id="SM00458">
    <property type="entry name" value="RICIN"/>
    <property type="match status" value="1"/>
</dbReference>
<dbReference type="InterPro" id="IPR001547">
    <property type="entry name" value="Glyco_hydro_5"/>
</dbReference>
<dbReference type="EMBL" id="OIVN01003402">
    <property type="protein sequence ID" value="SPD10969.1"/>
    <property type="molecule type" value="Genomic_DNA"/>
</dbReference>
<evidence type="ECO:0000256" key="3">
    <source>
        <dbReference type="ARBA" id="ARBA00023295"/>
    </source>
</evidence>
<dbReference type="GO" id="GO:0000272">
    <property type="term" value="P:polysaccharide catabolic process"/>
    <property type="evidence" value="ECO:0007669"/>
    <property type="project" value="InterPro"/>
</dbReference>
<keyword evidence="3 4" id="KW-0326">Glycosidase</keyword>
<dbReference type="SUPFAM" id="SSF51445">
    <property type="entry name" value="(Trans)glycosidases"/>
    <property type="match status" value="1"/>
</dbReference>
<dbReference type="InterPro" id="IPR017853">
    <property type="entry name" value="GH"/>
</dbReference>
<dbReference type="Pfam" id="PF00150">
    <property type="entry name" value="Cellulase"/>
    <property type="match status" value="1"/>
</dbReference>
<reference evidence="7" key="1">
    <citation type="submission" date="2018-02" db="EMBL/GenBank/DDBJ databases">
        <authorList>
            <person name="Cohen D.B."/>
            <person name="Kent A.D."/>
        </authorList>
    </citation>
    <scope>NUCLEOTIDE SEQUENCE</scope>
</reference>
<evidence type="ECO:0000256" key="4">
    <source>
        <dbReference type="RuleBase" id="RU361153"/>
    </source>
</evidence>
<keyword evidence="5" id="KW-0732">Signal</keyword>
<proteinExistence type="inferred from homology"/>
<evidence type="ECO:0000256" key="1">
    <source>
        <dbReference type="ARBA" id="ARBA00005641"/>
    </source>
</evidence>
<feature type="domain" description="Ricin B lectin" evidence="6">
    <location>
        <begin position="406"/>
        <end position="521"/>
    </location>
</feature>
<dbReference type="SUPFAM" id="SSF50370">
    <property type="entry name" value="Ricin B-like lectins"/>
    <property type="match status" value="1"/>
</dbReference>
<comment type="similarity">
    <text evidence="1 4">Belongs to the glycosyl hydrolase 5 (cellulase A) family.</text>
</comment>
<evidence type="ECO:0000256" key="5">
    <source>
        <dbReference type="SAM" id="SignalP"/>
    </source>
</evidence>
<dbReference type="InterPro" id="IPR000772">
    <property type="entry name" value="Ricin_B_lectin"/>
</dbReference>
<sequence length="547" mass="60921">MARLFSFLPLVTLLIIFSVVISQCKPAVAEPLGPLHTDSRWIVNESGERVKLACVNWVSHLEPMLAEGLSQQPINEISKKIRSMGFNCVRFTWPLYLLTNETYSSVTVRQSFERLGLSQYIPGFEKNNPFVLDLPLVKAYQAVVSNLGAYDVMVIVDNHLTVPGWCCNNNDDNGFFGDKYFDPEVWINGWTKMASLFNGVRNVVGMSLRNEPRGPKQNLPDWYKYMQRGAEAVHSANPDVLVILSGLNYDTDLSFLGNKSLSLSFTGKLVLEAHRYGFTDTNTWKNNSANQACADVVGMFKKAAGFLLDQGYPLFVSEFGTDLRGGNVLLNRFMNCFLAMAADLDFEWNLWTLGGSYYTRQGKVGAEELYGILKWDNMEIRNSTFLNQLSTLQSPFQGSGLGESKNPHQLIFHPMTGLCVQIKSPIKPLWLGPCNDSEAWSYTTQNALTLKGTEFCLQAHGVGEPARLGEMCNNSGSQWEPISESGLHLSSTINNGTQVCLDVDSNHNVVTNACNCLGNSTTCNPDSQWFKIIKSARPPSYTKLDLL</sequence>
<dbReference type="Pfam" id="PF00652">
    <property type="entry name" value="Ricin_B_lectin"/>
    <property type="match status" value="1"/>
</dbReference>
<accession>A0A2N9HH78</accession>
<evidence type="ECO:0000313" key="7">
    <source>
        <dbReference type="EMBL" id="SPD10969.1"/>
    </source>
</evidence>
<name>A0A2N9HH78_FAGSY</name>
<keyword evidence="2 4" id="KW-0378">Hydrolase</keyword>
<dbReference type="InterPro" id="IPR035992">
    <property type="entry name" value="Ricin_B-like_lectins"/>
</dbReference>
<dbReference type="Gene3D" id="2.80.10.50">
    <property type="match status" value="1"/>
</dbReference>
<feature type="signal peptide" evidence="5">
    <location>
        <begin position="1"/>
        <end position="22"/>
    </location>
</feature>
<dbReference type="Gene3D" id="3.20.20.80">
    <property type="entry name" value="Glycosidases"/>
    <property type="match status" value="1"/>
</dbReference>
<dbReference type="PANTHER" id="PTHR31263:SF44">
    <property type="entry name" value="OS04G0481200 PROTEIN"/>
    <property type="match status" value="1"/>
</dbReference>
<evidence type="ECO:0000259" key="6">
    <source>
        <dbReference type="SMART" id="SM00458"/>
    </source>
</evidence>